<dbReference type="InterPro" id="IPR005152">
    <property type="entry name" value="Lipase_secreted"/>
</dbReference>
<gene>
    <name evidence="1" type="ORF">I5L79_06235</name>
</gene>
<dbReference type="Gene3D" id="1.10.260.160">
    <property type="match status" value="1"/>
</dbReference>
<dbReference type="InterPro" id="IPR029058">
    <property type="entry name" value="AB_hydrolase_fold"/>
</dbReference>
<sequence length="409" mass="44376">MSEYVPRTSSHFRLLRLTWALWAALLVLPGAGCKSESVAPTTTPEAPAAPGVLLTSTFIGEYTNSAVAARVAEIPFVGALAKYPIKVYRLTYRTLGTDGQEVTASGALLVPTVAQALPLLSYQHGTISPADESRAPSYYSSRSEIWSAVSVLASNGYIVSAPDYIGYGASKALAHPYEHAASLASASADMLRAAREFCAKEKVALNQKNFLLGYSEGGFATMALHKLLEEKYANEFTVTASAPGAGAYHKTAFARYILQSKQPLDFLSSYVWVLATYNKVYGLNRPLTAYFKEPYATRLQANPSSDVPRLPEQLFTAQLRSGVLNGTDQPLLSAFQANDIYDWKPKAPLALFHGTADDYVPYFNSEDAYKAMQAKGATQVELHPIQGGDHFSSAATYTLGAYAFISQYY</sequence>
<reference evidence="1 2" key="1">
    <citation type="submission" date="2020-11" db="EMBL/GenBank/DDBJ databases">
        <title>Hymenobacter sp.</title>
        <authorList>
            <person name="Kim M.K."/>
        </authorList>
    </citation>
    <scope>NUCLEOTIDE SEQUENCE [LARGE SCALE GENOMIC DNA]</scope>
    <source>
        <strain evidence="1 2">BT594</strain>
    </source>
</reference>
<proteinExistence type="predicted"/>
<dbReference type="Proteomes" id="UP000601099">
    <property type="component" value="Unassembled WGS sequence"/>
</dbReference>
<dbReference type="GO" id="GO:0016787">
    <property type="term" value="F:hydrolase activity"/>
    <property type="evidence" value="ECO:0007669"/>
    <property type="project" value="UniProtKB-KW"/>
</dbReference>
<dbReference type="Gene3D" id="3.40.50.1820">
    <property type="entry name" value="alpha/beta hydrolase"/>
    <property type="match status" value="1"/>
</dbReference>
<dbReference type="PIRSF" id="PIRSF029171">
    <property type="entry name" value="Esterase_LipA"/>
    <property type="match status" value="1"/>
</dbReference>
<keyword evidence="2" id="KW-1185">Reference proteome</keyword>
<organism evidence="1 2">
    <name type="scientific">Hymenobacter guriensis</name>
    <dbReference type="NCBI Taxonomy" id="2793065"/>
    <lineage>
        <taxon>Bacteria</taxon>
        <taxon>Pseudomonadati</taxon>
        <taxon>Bacteroidota</taxon>
        <taxon>Cytophagia</taxon>
        <taxon>Cytophagales</taxon>
        <taxon>Hymenobacteraceae</taxon>
        <taxon>Hymenobacter</taxon>
    </lineage>
</organism>
<evidence type="ECO:0000313" key="2">
    <source>
        <dbReference type="Proteomes" id="UP000601099"/>
    </source>
</evidence>
<dbReference type="PANTHER" id="PTHR34853:SF1">
    <property type="entry name" value="LIPASE 5"/>
    <property type="match status" value="1"/>
</dbReference>
<name>A0ABS0KZ45_9BACT</name>
<accession>A0ABS0KZ45</accession>
<evidence type="ECO:0000313" key="1">
    <source>
        <dbReference type="EMBL" id="MBG8553135.1"/>
    </source>
</evidence>
<dbReference type="Pfam" id="PF03583">
    <property type="entry name" value="LIP"/>
    <property type="match status" value="1"/>
</dbReference>
<dbReference type="EMBL" id="JADWYK010000003">
    <property type="protein sequence ID" value="MBG8553135.1"/>
    <property type="molecule type" value="Genomic_DNA"/>
</dbReference>
<dbReference type="SUPFAM" id="SSF53474">
    <property type="entry name" value="alpha/beta-Hydrolases"/>
    <property type="match status" value="1"/>
</dbReference>
<keyword evidence="1" id="KW-0378">Hydrolase</keyword>
<protein>
    <submittedName>
        <fullName evidence="1">Alpha/beta fold hydrolase</fullName>
    </submittedName>
</protein>
<dbReference type="PANTHER" id="PTHR34853">
    <property type="match status" value="1"/>
</dbReference>
<comment type="caution">
    <text evidence="1">The sequence shown here is derived from an EMBL/GenBank/DDBJ whole genome shotgun (WGS) entry which is preliminary data.</text>
</comment>